<dbReference type="EMBL" id="JASNGB010000118">
    <property type="protein sequence ID" value="MDL2344848.1"/>
    <property type="molecule type" value="Genomic_DNA"/>
</dbReference>
<accession>A0ABT7JIG3</accession>
<feature type="domain" description="MmeI-like C-terminal" evidence="2">
    <location>
        <begin position="99"/>
        <end position="179"/>
    </location>
</feature>
<evidence type="ECO:0008006" key="5">
    <source>
        <dbReference type="Google" id="ProtNLM"/>
    </source>
</evidence>
<dbReference type="Pfam" id="PF20466">
    <property type="entry name" value="MmeI_TRD"/>
    <property type="match status" value="1"/>
</dbReference>
<evidence type="ECO:0000259" key="1">
    <source>
        <dbReference type="Pfam" id="PF20466"/>
    </source>
</evidence>
<feature type="non-terminal residue" evidence="3">
    <location>
        <position position="1"/>
    </location>
</feature>
<proteinExistence type="predicted"/>
<organism evidence="3 4">
    <name type="scientific">Deinococcus rhizophilus</name>
    <dbReference type="NCBI Taxonomy" id="3049544"/>
    <lineage>
        <taxon>Bacteria</taxon>
        <taxon>Thermotogati</taxon>
        <taxon>Deinococcota</taxon>
        <taxon>Deinococci</taxon>
        <taxon>Deinococcales</taxon>
        <taxon>Deinococcaceae</taxon>
        <taxon>Deinococcus</taxon>
    </lineage>
</organism>
<protein>
    <recommendedName>
        <fullName evidence="5">Class I SAM-dependent DNA methyltransferase</fullName>
    </recommendedName>
</protein>
<dbReference type="InterPro" id="IPR046820">
    <property type="entry name" value="MmeI_TRD"/>
</dbReference>
<dbReference type="Proteomes" id="UP001302059">
    <property type="component" value="Unassembled WGS sequence"/>
</dbReference>
<evidence type="ECO:0000313" key="3">
    <source>
        <dbReference type="EMBL" id="MDL2344848.1"/>
    </source>
</evidence>
<dbReference type="InterPro" id="IPR046818">
    <property type="entry name" value="MmeI_C"/>
</dbReference>
<feature type="domain" description="MmeI-like target recognition" evidence="1">
    <location>
        <begin position="15"/>
        <end position="94"/>
    </location>
</feature>
<keyword evidence="4" id="KW-1185">Reference proteome</keyword>
<dbReference type="Pfam" id="PF20467">
    <property type="entry name" value="MmeI_C"/>
    <property type="match status" value="1"/>
</dbReference>
<name>A0ABT7JIG3_9DEIO</name>
<dbReference type="RefSeq" id="WP_285524099.1">
    <property type="nucleotide sequence ID" value="NZ_JASNGB010000118.1"/>
</dbReference>
<reference evidence="3 4" key="1">
    <citation type="submission" date="2023-05" db="EMBL/GenBank/DDBJ databases">
        <authorList>
            <person name="Gao F."/>
        </authorList>
    </citation>
    <scope>NUCLEOTIDE SEQUENCE [LARGE SCALE GENOMIC DNA]</scope>
    <source>
        <strain evidence="3 4">MIMF12</strain>
    </source>
</reference>
<sequence>AEPLLETVQTLGPAHYLAVPAHTSERRDYIPFGYMDGDTVINNALFMVPNADVFTFGVMTSRAHMDWMRLTSGRLESRYRYNKELTYNTFPWPDRARLKPAQVQGIERAAQAVLDARAAHPDSSLAQLYDPLLMPADLRAAHRTLDRAVESLYDIRAGATEAQRLAVLLAAYQALMPTLQAQAAKPKRGGRKTATARD</sequence>
<gene>
    <name evidence="3" type="ORF">QOL99_11890</name>
</gene>
<comment type="caution">
    <text evidence="3">The sequence shown here is derived from an EMBL/GenBank/DDBJ whole genome shotgun (WGS) entry which is preliminary data.</text>
</comment>
<evidence type="ECO:0000313" key="4">
    <source>
        <dbReference type="Proteomes" id="UP001302059"/>
    </source>
</evidence>
<evidence type="ECO:0000259" key="2">
    <source>
        <dbReference type="Pfam" id="PF20467"/>
    </source>
</evidence>